<dbReference type="Gene3D" id="3.40.50.720">
    <property type="entry name" value="NAD(P)-binding Rossmann-like Domain"/>
    <property type="match status" value="1"/>
</dbReference>
<gene>
    <name evidence="2" type="ORF">TWF481_004554</name>
</gene>
<evidence type="ECO:0000256" key="1">
    <source>
        <dbReference type="ARBA" id="ARBA00023002"/>
    </source>
</evidence>
<dbReference type="Pfam" id="PF00106">
    <property type="entry name" value="adh_short"/>
    <property type="match status" value="1"/>
</dbReference>
<sequence length="322" mass="35489">MVAIDVIKSSNAAIKAKLPPGLVALFVGATSGIGEHTLRTFYQTAPSPRVYFVGRSQASADRIISDLRPLNPDGHLEFIQADASLIKNVDEVSRKLLEKEKELNVLVMTQGYLTSEGRVETAEGLDAKLSLNYFSRARFIQNLLPSLSAAARSSPFGARVLSVLSAGNGEGNLNFDDFELKKTFSLRNAGLMATTSNSALAKYLAQEHPNIAFIHAFPGGVDTNILEAAHFPSFVKTTARLLMPLARPWMITQEESGQRHFFLTTNEKFKTGGWLTDSMNEESASAKKYVEKGMCDEKVGEKVWKRTLEVFERLEKERGLKG</sequence>
<accession>A0AAV9WKA7</accession>
<comment type="caution">
    <text evidence="2">The sequence shown here is derived from an EMBL/GenBank/DDBJ whole genome shotgun (WGS) entry which is preliminary data.</text>
</comment>
<name>A0AAV9WKA7_9PEZI</name>
<dbReference type="GO" id="GO:0016491">
    <property type="term" value="F:oxidoreductase activity"/>
    <property type="evidence" value="ECO:0007669"/>
    <property type="project" value="UniProtKB-KW"/>
</dbReference>
<dbReference type="EMBL" id="JAVHJL010000002">
    <property type="protein sequence ID" value="KAK6509825.1"/>
    <property type="molecule type" value="Genomic_DNA"/>
</dbReference>
<evidence type="ECO:0008006" key="4">
    <source>
        <dbReference type="Google" id="ProtNLM"/>
    </source>
</evidence>
<dbReference type="InterPro" id="IPR036291">
    <property type="entry name" value="NAD(P)-bd_dom_sf"/>
</dbReference>
<dbReference type="InterPro" id="IPR002347">
    <property type="entry name" value="SDR_fam"/>
</dbReference>
<organism evidence="2 3">
    <name type="scientific">Arthrobotrys musiformis</name>
    <dbReference type="NCBI Taxonomy" id="47236"/>
    <lineage>
        <taxon>Eukaryota</taxon>
        <taxon>Fungi</taxon>
        <taxon>Dikarya</taxon>
        <taxon>Ascomycota</taxon>
        <taxon>Pezizomycotina</taxon>
        <taxon>Orbiliomycetes</taxon>
        <taxon>Orbiliales</taxon>
        <taxon>Orbiliaceae</taxon>
        <taxon>Arthrobotrys</taxon>
    </lineage>
</organism>
<dbReference type="PANTHER" id="PTHR47534:SF3">
    <property type="entry name" value="ALCOHOL DEHYDROGENASE-LIKE C-TERMINAL DOMAIN-CONTAINING PROTEIN"/>
    <property type="match status" value="1"/>
</dbReference>
<keyword evidence="3" id="KW-1185">Reference proteome</keyword>
<evidence type="ECO:0000313" key="3">
    <source>
        <dbReference type="Proteomes" id="UP001370758"/>
    </source>
</evidence>
<dbReference type="PANTHER" id="PTHR47534">
    <property type="entry name" value="YALI0E05731P"/>
    <property type="match status" value="1"/>
</dbReference>
<dbReference type="InterPro" id="IPR052228">
    <property type="entry name" value="Sec_Metab_Biosynth_Oxidored"/>
</dbReference>
<proteinExistence type="predicted"/>
<dbReference type="Proteomes" id="UP001370758">
    <property type="component" value="Unassembled WGS sequence"/>
</dbReference>
<dbReference type="SUPFAM" id="SSF51735">
    <property type="entry name" value="NAD(P)-binding Rossmann-fold domains"/>
    <property type="match status" value="1"/>
</dbReference>
<protein>
    <recommendedName>
        <fullName evidence="4">NAD(P)-binding protein</fullName>
    </recommendedName>
</protein>
<dbReference type="AlphaFoldDB" id="A0AAV9WKA7"/>
<keyword evidence="1" id="KW-0560">Oxidoreductase</keyword>
<reference evidence="2 3" key="1">
    <citation type="submission" date="2023-08" db="EMBL/GenBank/DDBJ databases">
        <authorList>
            <person name="Palmer J.M."/>
        </authorList>
    </citation>
    <scope>NUCLEOTIDE SEQUENCE [LARGE SCALE GENOMIC DNA]</scope>
    <source>
        <strain evidence="2 3">TWF481</strain>
    </source>
</reference>
<evidence type="ECO:0000313" key="2">
    <source>
        <dbReference type="EMBL" id="KAK6509825.1"/>
    </source>
</evidence>